<proteinExistence type="predicted"/>
<feature type="transmembrane region" description="Helical" evidence="1">
    <location>
        <begin position="49"/>
        <end position="72"/>
    </location>
</feature>
<reference evidence="2 3" key="1">
    <citation type="submission" date="2019-07" db="EMBL/GenBank/DDBJ databases">
        <title>New species of Amycolatopsis and Streptomyces.</title>
        <authorList>
            <person name="Duangmal K."/>
            <person name="Teo W.F.A."/>
            <person name="Lipun K."/>
        </authorList>
    </citation>
    <scope>NUCLEOTIDE SEQUENCE [LARGE SCALE GENOMIC DNA]</scope>
    <source>
        <strain evidence="2 3">JCM 30562</strain>
    </source>
</reference>
<dbReference type="Proteomes" id="UP000318578">
    <property type="component" value="Unassembled WGS sequence"/>
</dbReference>
<evidence type="ECO:0000313" key="3">
    <source>
        <dbReference type="Proteomes" id="UP000318578"/>
    </source>
</evidence>
<feature type="transmembrane region" description="Helical" evidence="1">
    <location>
        <begin position="329"/>
        <end position="347"/>
    </location>
</feature>
<feature type="transmembrane region" description="Helical" evidence="1">
    <location>
        <begin position="278"/>
        <end position="299"/>
    </location>
</feature>
<accession>A0A558ANP6</accession>
<feature type="transmembrane region" description="Helical" evidence="1">
    <location>
        <begin position="390"/>
        <end position="408"/>
    </location>
</feature>
<evidence type="ECO:0000313" key="2">
    <source>
        <dbReference type="EMBL" id="TVT25884.1"/>
    </source>
</evidence>
<dbReference type="OrthoDB" id="4350291at2"/>
<organism evidence="2 3">
    <name type="scientific">Amycolatopsis acidiphila</name>
    <dbReference type="NCBI Taxonomy" id="715473"/>
    <lineage>
        <taxon>Bacteria</taxon>
        <taxon>Bacillati</taxon>
        <taxon>Actinomycetota</taxon>
        <taxon>Actinomycetes</taxon>
        <taxon>Pseudonocardiales</taxon>
        <taxon>Pseudonocardiaceae</taxon>
        <taxon>Amycolatopsis</taxon>
    </lineage>
</organism>
<name>A0A558ANP6_9PSEU</name>
<keyword evidence="1" id="KW-0472">Membrane</keyword>
<keyword evidence="1" id="KW-1133">Transmembrane helix</keyword>
<evidence type="ECO:0000256" key="1">
    <source>
        <dbReference type="SAM" id="Phobius"/>
    </source>
</evidence>
<comment type="caution">
    <text evidence="2">The sequence shown here is derived from an EMBL/GenBank/DDBJ whole genome shotgun (WGS) entry which is preliminary data.</text>
</comment>
<dbReference type="EMBL" id="VJZA01000001">
    <property type="protein sequence ID" value="TVT25884.1"/>
    <property type="molecule type" value="Genomic_DNA"/>
</dbReference>
<protein>
    <recommendedName>
        <fullName evidence="4">Integral membrane protein</fullName>
    </recommendedName>
</protein>
<dbReference type="AlphaFoldDB" id="A0A558ANP6"/>
<sequence length="449" mass="47421">MTEPTAAETDTTVIQPLREDERAELLRLRGEVDALRKAPRRRRVPNWKAVAAGFLITLGCVLAPLSLLTVWVHNQVANTDRFVATMSPLIEQPSVQAAVTDRVTDTIFGYVDVQAYANQAVDALAAQGLSPVLVDRLHSLTGPLASSLQGFVHDQVGTVVASSQVRAVWDQALRGGHEQLNAVLSGNASAISIVAGKVQLDLGPVITAAKQRLVANGFTAVNAVPDVHPTLAVGDAQTLIKARSAYNTLDTVATWLPWVTLVLLAAGVYLARNHRRALLNTGFGIATGMVVIAVALFIVRGVLIDNVPSRSAAPVSDSYDLLVRFLRDGLRVVFVVGLLIGIGAFLAGPSPTAVHLRAASNRLIVWLRRGGAKAGLRTGKLGGWVHDHRVPLRAGVVGVAVLVFVFLIPPSGLAAIVVALVLLVCLAVIQFLDQPSPGAQDRPTGTGTA</sequence>
<keyword evidence="3" id="KW-1185">Reference proteome</keyword>
<dbReference type="RefSeq" id="WP_144631672.1">
    <property type="nucleotide sequence ID" value="NZ_BNAX01000008.1"/>
</dbReference>
<feature type="transmembrane region" description="Helical" evidence="1">
    <location>
        <begin position="252"/>
        <end position="271"/>
    </location>
</feature>
<evidence type="ECO:0008006" key="4">
    <source>
        <dbReference type="Google" id="ProtNLM"/>
    </source>
</evidence>
<keyword evidence="1" id="KW-0812">Transmembrane</keyword>
<gene>
    <name evidence="2" type="ORF">FNH06_00105</name>
</gene>
<feature type="transmembrane region" description="Helical" evidence="1">
    <location>
        <begin position="414"/>
        <end position="432"/>
    </location>
</feature>